<feature type="compositionally biased region" description="Low complexity" evidence="1">
    <location>
        <begin position="70"/>
        <end position="93"/>
    </location>
</feature>
<organism evidence="3 4">
    <name type="scientific">Streptococcus thermophilus</name>
    <dbReference type="NCBI Taxonomy" id="1308"/>
    <lineage>
        <taxon>Bacteria</taxon>
        <taxon>Bacillati</taxon>
        <taxon>Bacillota</taxon>
        <taxon>Bacilli</taxon>
        <taxon>Lactobacillales</taxon>
        <taxon>Streptococcaceae</taxon>
        <taxon>Streptococcus</taxon>
    </lineage>
</organism>
<evidence type="ECO:0000256" key="1">
    <source>
        <dbReference type="SAM" id="MobiDB-lite"/>
    </source>
</evidence>
<dbReference type="Gene3D" id="3.60.21.10">
    <property type="match status" value="1"/>
</dbReference>
<feature type="chain" id="PRO_5015948443" evidence="2">
    <location>
        <begin position="24"/>
        <end position="163"/>
    </location>
</feature>
<keyword evidence="2" id="KW-0732">Signal</keyword>
<gene>
    <name evidence="3" type="primary">yfkN_1</name>
    <name evidence="3" type="ORF">NCTC12958_00247</name>
</gene>
<feature type="compositionally biased region" description="Polar residues" evidence="1">
    <location>
        <begin position="30"/>
        <end position="69"/>
    </location>
</feature>
<protein>
    <submittedName>
        <fullName evidence="3">5'-nucleotidase/2',3'-cyclic phosphodiesterase-like protein esterase</fullName>
    </submittedName>
</protein>
<accession>A0A2X3URJ2</accession>
<sequence length="163" mass="16640">MTQSAVVLDLFALLTVLQVVGHADEATAPVPTTSTETVTDSGATIVSGQGTSGTAVQGGTETVSATPTPVATNASVESSSSSSTAQASQEASAVLTNANQVTPAVPVQPETVTEPAHEGQTVDMQILSTTDIHTNLVNYDYYQDKPSQSIGLSKTACPYQKSP</sequence>
<name>A0A2X3URJ2_STRTR</name>
<evidence type="ECO:0000313" key="3">
    <source>
        <dbReference type="EMBL" id="SQF24077.1"/>
    </source>
</evidence>
<dbReference type="AlphaFoldDB" id="A0A2X3URJ2"/>
<evidence type="ECO:0000313" key="4">
    <source>
        <dbReference type="Proteomes" id="UP000249634"/>
    </source>
</evidence>
<dbReference type="InterPro" id="IPR029052">
    <property type="entry name" value="Metallo-depent_PP-like"/>
</dbReference>
<dbReference type="Proteomes" id="UP000249634">
    <property type="component" value="Chromosome 1"/>
</dbReference>
<reference evidence="3 4" key="1">
    <citation type="submission" date="2018-06" db="EMBL/GenBank/DDBJ databases">
        <authorList>
            <consortium name="Pathogen Informatics"/>
            <person name="Doyle S."/>
        </authorList>
    </citation>
    <scope>NUCLEOTIDE SEQUENCE [LARGE SCALE GENOMIC DNA]</scope>
    <source>
        <strain evidence="3 4">NCTC12958</strain>
    </source>
</reference>
<evidence type="ECO:0000256" key="2">
    <source>
        <dbReference type="SAM" id="SignalP"/>
    </source>
</evidence>
<dbReference type="SUPFAM" id="SSF56300">
    <property type="entry name" value="Metallo-dependent phosphatases"/>
    <property type="match status" value="1"/>
</dbReference>
<dbReference type="EMBL" id="LS483339">
    <property type="protein sequence ID" value="SQF24077.1"/>
    <property type="molecule type" value="Genomic_DNA"/>
</dbReference>
<proteinExistence type="predicted"/>
<feature type="signal peptide" evidence="2">
    <location>
        <begin position="1"/>
        <end position="23"/>
    </location>
</feature>
<feature type="region of interest" description="Disordered" evidence="1">
    <location>
        <begin position="28"/>
        <end position="105"/>
    </location>
</feature>